<name>A0AB38FRU2_9ENTR</name>
<dbReference type="RefSeq" id="WP_006819813.1">
    <property type="nucleotide sequence ID" value="NZ_CABKQJ010000016.1"/>
</dbReference>
<comment type="caution">
    <text evidence="3">The sequence shown here is derived from an EMBL/GenBank/DDBJ whole genome shotgun (WGS) entry which is preliminary data.</text>
</comment>
<gene>
    <name evidence="3" type="ORF">NCTC11967_00847</name>
</gene>
<keyword evidence="1" id="KW-0238">DNA-binding</keyword>
<proteinExistence type="predicted"/>
<protein>
    <submittedName>
        <fullName evidence="3">Colanic acid capsular biosynthesis activation protein A</fullName>
    </submittedName>
</protein>
<dbReference type="AlphaFoldDB" id="A0AB38FRU2"/>
<organism evidence="3 4">
    <name type="scientific">Yokenella regensburgei</name>
    <dbReference type="NCBI Taxonomy" id="158877"/>
    <lineage>
        <taxon>Bacteria</taxon>
        <taxon>Pseudomonadati</taxon>
        <taxon>Pseudomonadota</taxon>
        <taxon>Gammaproteobacteria</taxon>
        <taxon>Enterobacterales</taxon>
        <taxon>Enterobacteriaceae</taxon>
        <taxon>Yokenella</taxon>
    </lineage>
</organism>
<evidence type="ECO:0000313" key="3">
    <source>
        <dbReference type="EMBL" id="SQA60731.1"/>
    </source>
</evidence>
<dbReference type="Proteomes" id="UP000251313">
    <property type="component" value="Unassembled WGS sequence"/>
</dbReference>
<evidence type="ECO:0000313" key="4">
    <source>
        <dbReference type="Proteomes" id="UP000251313"/>
    </source>
</evidence>
<dbReference type="CDD" id="cd06170">
    <property type="entry name" value="LuxR_C_like"/>
    <property type="match status" value="1"/>
</dbReference>
<dbReference type="InterPro" id="IPR016032">
    <property type="entry name" value="Sig_transdc_resp-reg_C-effctor"/>
</dbReference>
<reference evidence="3 4" key="1">
    <citation type="submission" date="2018-06" db="EMBL/GenBank/DDBJ databases">
        <authorList>
            <consortium name="Pathogen Informatics"/>
            <person name="Doyle S."/>
        </authorList>
    </citation>
    <scope>NUCLEOTIDE SEQUENCE [LARGE SCALE GENOMIC DNA]</scope>
    <source>
        <strain evidence="3 4">NCTC11967</strain>
    </source>
</reference>
<dbReference type="Gene3D" id="1.10.10.10">
    <property type="entry name" value="Winged helix-like DNA-binding domain superfamily/Winged helix DNA-binding domain"/>
    <property type="match status" value="1"/>
</dbReference>
<sequence>MNSNNEFIFCNDKFFAIGLAEVIPSGLAHGTFAFFDNEYILKHGVKDSIHATSSQSIIFIDNDLDYYALQILARDIGLLLINKKAKLSDILTSILLFEKKECYKARLSLSQCELQVMECLMQGNSVDETAEKLKKNGKTIYSHRNAIIKKLELQNRNALYRLQRWFSLFK</sequence>
<accession>A0AB38FRU2</accession>
<dbReference type="Pfam" id="PF00196">
    <property type="entry name" value="GerE"/>
    <property type="match status" value="1"/>
</dbReference>
<dbReference type="SUPFAM" id="SSF46894">
    <property type="entry name" value="C-terminal effector domain of the bipartite response regulators"/>
    <property type="match status" value="1"/>
</dbReference>
<dbReference type="PRINTS" id="PR00038">
    <property type="entry name" value="HTHLUXR"/>
</dbReference>
<dbReference type="InterPro" id="IPR000792">
    <property type="entry name" value="Tscrpt_reg_LuxR_C"/>
</dbReference>
<dbReference type="GO" id="GO:0006355">
    <property type="term" value="P:regulation of DNA-templated transcription"/>
    <property type="evidence" value="ECO:0007669"/>
    <property type="project" value="InterPro"/>
</dbReference>
<evidence type="ECO:0000256" key="1">
    <source>
        <dbReference type="ARBA" id="ARBA00023125"/>
    </source>
</evidence>
<dbReference type="SMART" id="SM00421">
    <property type="entry name" value="HTH_LUXR"/>
    <property type="match status" value="1"/>
</dbReference>
<dbReference type="InterPro" id="IPR036388">
    <property type="entry name" value="WH-like_DNA-bd_sf"/>
</dbReference>
<evidence type="ECO:0000259" key="2">
    <source>
        <dbReference type="SMART" id="SM00421"/>
    </source>
</evidence>
<dbReference type="EMBL" id="UAVL01000001">
    <property type="protein sequence ID" value="SQA60731.1"/>
    <property type="molecule type" value="Genomic_DNA"/>
</dbReference>
<dbReference type="GO" id="GO:0003677">
    <property type="term" value="F:DNA binding"/>
    <property type="evidence" value="ECO:0007669"/>
    <property type="project" value="UniProtKB-KW"/>
</dbReference>
<feature type="domain" description="HTH luxR-type" evidence="2">
    <location>
        <begin position="106"/>
        <end position="163"/>
    </location>
</feature>